<dbReference type="Pfam" id="PF01678">
    <property type="entry name" value="DAP_epimerase"/>
    <property type="match status" value="2"/>
</dbReference>
<organism evidence="9">
    <name type="scientific">marine metagenome</name>
    <dbReference type="NCBI Taxonomy" id="408172"/>
    <lineage>
        <taxon>unclassified sequences</taxon>
        <taxon>metagenomes</taxon>
        <taxon>ecological metagenomes</taxon>
    </lineage>
</organism>
<dbReference type="UniPathway" id="UPA00034">
    <property type="reaction ID" value="UER00025"/>
</dbReference>
<protein>
    <recommendedName>
        <fullName evidence="3">diaminopimelate epimerase</fullName>
        <ecNumber evidence="3">5.1.1.7</ecNumber>
    </recommendedName>
</protein>
<dbReference type="HAMAP" id="MF_00197">
    <property type="entry name" value="DAP_epimerase"/>
    <property type="match status" value="1"/>
</dbReference>
<evidence type="ECO:0000256" key="5">
    <source>
        <dbReference type="ARBA" id="ARBA00022605"/>
    </source>
</evidence>
<dbReference type="EC" id="5.1.1.7" evidence="3"/>
<dbReference type="PANTHER" id="PTHR31689">
    <property type="entry name" value="DIAMINOPIMELATE EPIMERASE, CHLOROPLASTIC"/>
    <property type="match status" value="1"/>
</dbReference>
<keyword evidence="5" id="KW-0028">Amino-acid biosynthesis</keyword>
<evidence type="ECO:0000256" key="6">
    <source>
        <dbReference type="ARBA" id="ARBA00023154"/>
    </source>
</evidence>
<evidence type="ECO:0000313" key="9">
    <source>
        <dbReference type="EMBL" id="SVA05071.1"/>
    </source>
</evidence>
<comment type="pathway">
    <text evidence="1">Amino-acid biosynthesis; L-lysine biosynthesis via DAP pathway; DL-2,6-diaminopimelate from LL-2,6-diaminopimelate: step 1/1.</text>
</comment>
<dbReference type="PANTHER" id="PTHR31689:SF0">
    <property type="entry name" value="DIAMINOPIMELATE EPIMERASE"/>
    <property type="match status" value="1"/>
</dbReference>
<reference evidence="9" key="1">
    <citation type="submission" date="2018-05" db="EMBL/GenBank/DDBJ databases">
        <authorList>
            <person name="Lanie J.A."/>
            <person name="Ng W.-L."/>
            <person name="Kazmierczak K.M."/>
            <person name="Andrzejewski T.M."/>
            <person name="Davidsen T.M."/>
            <person name="Wayne K.J."/>
            <person name="Tettelin H."/>
            <person name="Glass J.I."/>
            <person name="Rusch D."/>
            <person name="Podicherti R."/>
            <person name="Tsui H.-C.T."/>
            <person name="Winkler M.E."/>
        </authorList>
    </citation>
    <scope>NUCLEOTIDE SEQUENCE</scope>
</reference>
<dbReference type="GO" id="GO:0009089">
    <property type="term" value="P:lysine biosynthetic process via diaminopimelate"/>
    <property type="evidence" value="ECO:0007669"/>
    <property type="project" value="UniProtKB-UniPathway"/>
</dbReference>
<dbReference type="AlphaFoldDB" id="A0A381SP12"/>
<keyword evidence="7" id="KW-0413">Isomerase</keyword>
<accession>A0A381SP12</accession>
<dbReference type="PROSITE" id="PS01326">
    <property type="entry name" value="DAP_EPIMERASE"/>
    <property type="match status" value="1"/>
</dbReference>
<name>A0A381SP12_9ZZZZ</name>
<keyword evidence="4" id="KW-0963">Cytoplasm</keyword>
<evidence type="ECO:0000256" key="4">
    <source>
        <dbReference type="ARBA" id="ARBA00022490"/>
    </source>
</evidence>
<keyword evidence="6" id="KW-0457">Lysine biosynthesis</keyword>
<dbReference type="EMBL" id="UINC01003296">
    <property type="protein sequence ID" value="SVA05071.1"/>
    <property type="molecule type" value="Genomic_DNA"/>
</dbReference>
<gene>
    <name evidence="9" type="ORF">METZ01_LOCUS57925</name>
</gene>
<dbReference type="GO" id="GO:0005829">
    <property type="term" value="C:cytosol"/>
    <property type="evidence" value="ECO:0007669"/>
    <property type="project" value="TreeGrafter"/>
</dbReference>
<evidence type="ECO:0000256" key="7">
    <source>
        <dbReference type="ARBA" id="ARBA00023235"/>
    </source>
</evidence>
<evidence type="ECO:0000256" key="2">
    <source>
        <dbReference type="ARBA" id="ARBA00010219"/>
    </source>
</evidence>
<comment type="catalytic activity">
    <reaction evidence="8">
        <text>(2S,6S)-2,6-diaminopimelate = meso-2,6-diaminopimelate</text>
        <dbReference type="Rhea" id="RHEA:15393"/>
        <dbReference type="ChEBI" id="CHEBI:57609"/>
        <dbReference type="ChEBI" id="CHEBI:57791"/>
        <dbReference type="EC" id="5.1.1.7"/>
    </reaction>
</comment>
<evidence type="ECO:0000256" key="1">
    <source>
        <dbReference type="ARBA" id="ARBA00005196"/>
    </source>
</evidence>
<dbReference type="SUPFAM" id="SSF54506">
    <property type="entry name" value="Diaminopimelate epimerase-like"/>
    <property type="match status" value="2"/>
</dbReference>
<evidence type="ECO:0000256" key="3">
    <source>
        <dbReference type="ARBA" id="ARBA00013080"/>
    </source>
</evidence>
<dbReference type="InterPro" id="IPR001653">
    <property type="entry name" value="DAP_epimerase_DapF"/>
</dbReference>
<evidence type="ECO:0000256" key="8">
    <source>
        <dbReference type="ARBA" id="ARBA00051712"/>
    </source>
</evidence>
<dbReference type="NCBIfam" id="TIGR00652">
    <property type="entry name" value="DapF"/>
    <property type="match status" value="1"/>
</dbReference>
<comment type="similarity">
    <text evidence="2">Belongs to the diaminopimelate epimerase family.</text>
</comment>
<dbReference type="FunFam" id="3.10.310.10:FF:000001">
    <property type="entry name" value="Diaminopimelate epimerase"/>
    <property type="match status" value="1"/>
</dbReference>
<dbReference type="GO" id="GO:0008837">
    <property type="term" value="F:diaminopimelate epimerase activity"/>
    <property type="evidence" value="ECO:0007669"/>
    <property type="project" value="UniProtKB-EC"/>
</dbReference>
<dbReference type="InterPro" id="IPR018510">
    <property type="entry name" value="DAP_epimerase_AS"/>
</dbReference>
<sequence length="274" mass="30078">MLYFTKMQGLGNDFIVINNIDGDVSLSTEEIRRLADRRLGIGFDQLLMVENSSLEDVDFRYVIYNADGSEVGQCGNGARCFARFVEKNNLINKSVIRVETISGILELTINHDNTVLVDMGSPVFEPNNIPFNFEKTETEYLVEGQRMGVLSIGNPHAIIHIEDSKSNDIISIGTKVQDSNYFPESVNVGFMQIINSGEIYLRVIERGVGETLACGSGACAAVVHGIRLGLLDEKVKVHLTGGDAFVEFDGKNAYLSGPAEFVYEGAINLRTGNI</sequence>
<dbReference type="Gene3D" id="3.10.310.10">
    <property type="entry name" value="Diaminopimelate Epimerase, Chain A, domain 1"/>
    <property type="match status" value="2"/>
</dbReference>
<proteinExistence type="inferred from homology"/>